<comment type="caution">
    <text evidence="3">The sequence shown here is derived from an EMBL/GenBank/DDBJ whole genome shotgun (WGS) entry which is preliminary data.</text>
</comment>
<dbReference type="Pfam" id="PF22768">
    <property type="entry name" value="SPP1_Dit"/>
    <property type="match status" value="1"/>
</dbReference>
<dbReference type="Proteomes" id="UP000246351">
    <property type="component" value="Unassembled WGS sequence"/>
</dbReference>
<name>A0A317ZB61_STAPS</name>
<gene>
    <name evidence="3" type="ORF">DD924_04365</name>
</gene>
<proteinExistence type="predicted"/>
<evidence type="ECO:0000313" key="4">
    <source>
        <dbReference type="Proteomes" id="UP000246351"/>
    </source>
</evidence>
<accession>A0A317ZB61</accession>
<evidence type="ECO:0000259" key="2">
    <source>
        <dbReference type="Pfam" id="PF22768"/>
    </source>
</evidence>
<sequence length="503" mass="57535">MTTILINGKKLDFLLVKEGFEIPSFNFNTEVEKIPGRAGSIKESRELNGYDFEVPLIVDGSIHTSKANKLDHDSVLNDVVKLFNYNEEVTIQFSDMNWYWKGFIDGPLNIPKSFLNGTEFTVKIVLADPYKYAVDGNQNTAISDAVSVVNSGTADTPIIVEARALKDSTNFIIAKDERNYFMIGKSEDANKVTKDIEPFVFNDEFHTTGLSNWRYMPNDTSFGNLLDGGDAMGGKFKLSKERESIYPENWGNNTQTNWHGPAIYKSLTKSVQDFRIRFKVSIHQGLGIGTGKAVAFLVDENNRTLFSITYVNTSATTNNSQILVYAYNEHNEARRIYKRDVPQQLKRLKNIHAFIFLERKGTNLKVTTYFYDINKDPDRKKPLNKDERITVDRGNLYQRPARIARLYRGKAAKYSKYLWHSILAFKIQELLPKQSDVTPIEIREGDLIQIDMHRKSVTINDEDALSLKDFGSNYFNVDTGVSELVVYPSETFDTTVKWQDRYL</sequence>
<reference evidence="3 4" key="1">
    <citation type="journal article" date="2018" name="Vet. Microbiol.">
        <title>Clonal diversity and geographic distribution of methicillin-resistant Staphylococcus pseudintermedius from Australian animals: Discovery of novel sequence types.</title>
        <authorList>
            <person name="Worthing K.A."/>
            <person name="Abraham S."/>
            <person name="Coombs G.W."/>
            <person name="Pang S."/>
            <person name="Saputra S."/>
            <person name="Jordan D."/>
            <person name="Trott D.J."/>
            <person name="Norris J.M."/>
        </authorList>
    </citation>
    <scope>NUCLEOTIDE SEQUENCE [LARGE SCALE GENOMIC DNA]</scope>
    <source>
        <strain evidence="3 4">ST71 3</strain>
    </source>
</reference>
<dbReference type="RefSeq" id="WP_099999977.1">
    <property type="nucleotide sequence ID" value="NZ_BAAFIJ010000031.1"/>
</dbReference>
<protein>
    <submittedName>
        <fullName evidence="3">Phage tail protein</fullName>
    </submittedName>
</protein>
<dbReference type="AlphaFoldDB" id="A0A317ZB61"/>
<dbReference type="EMBL" id="QEIV01000355">
    <property type="protein sequence ID" value="PWZ99128.1"/>
    <property type="molecule type" value="Genomic_DNA"/>
</dbReference>
<dbReference type="InterPro" id="IPR008841">
    <property type="entry name" value="Siphovirus-type_tail_N"/>
</dbReference>
<dbReference type="Gene3D" id="2.60.120.860">
    <property type="match status" value="1"/>
</dbReference>
<feature type="domain" description="Siphovirus-type tail component RIFT-related" evidence="1">
    <location>
        <begin position="21"/>
        <end position="124"/>
    </location>
</feature>
<organism evidence="3 4">
    <name type="scientific">Staphylococcus pseudintermedius</name>
    <dbReference type="NCBI Taxonomy" id="283734"/>
    <lineage>
        <taxon>Bacteria</taxon>
        <taxon>Bacillati</taxon>
        <taxon>Bacillota</taxon>
        <taxon>Bacilli</taxon>
        <taxon>Bacillales</taxon>
        <taxon>Staphylococcaceae</taxon>
        <taxon>Staphylococcus</taxon>
        <taxon>Staphylococcus intermedius group</taxon>
    </lineage>
</organism>
<evidence type="ECO:0000313" key="3">
    <source>
        <dbReference type="EMBL" id="PWZ99128.1"/>
    </source>
</evidence>
<evidence type="ECO:0000259" key="1">
    <source>
        <dbReference type="Pfam" id="PF05709"/>
    </source>
</evidence>
<dbReference type="Pfam" id="PF05709">
    <property type="entry name" value="Sipho_tail"/>
    <property type="match status" value="1"/>
</dbReference>
<dbReference type="InterPro" id="IPR054738">
    <property type="entry name" value="Siphovirus-type_tail_C"/>
</dbReference>
<feature type="domain" description="Siphovirus-type tail component C-terminal" evidence="2">
    <location>
        <begin position="441"/>
        <end position="502"/>
    </location>
</feature>
<dbReference type="Gene3D" id="2.40.30.200">
    <property type="match status" value="1"/>
</dbReference>